<dbReference type="InterPro" id="IPR050796">
    <property type="entry name" value="SCF_F-box_component"/>
</dbReference>
<dbReference type="Pfam" id="PF12937">
    <property type="entry name" value="F-box-like"/>
    <property type="match status" value="1"/>
</dbReference>
<evidence type="ECO:0000313" key="2">
    <source>
        <dbReference type="EMBL" id="KAK9741598.1"/>
    </source>
</evidence>
<organism evidence="2 3">
    <name type="scientific">Saponaria officinalis</name>
    <name type="common">Common soapwort</name>
    <name type="synonym">Lychnis saponaria</name>
    <dbReference type="NCBI Taxonomy" id="3572"/>
    <lineage>
        <taxon>Eukaryota</taxon>
        <taxon>Viridiplantae</taxon>
        <taxon>Streptophyta</taxon>
        <taxon>Embryophyta</taxon>
        <taxon>Tracheophyta</taxon>
        <taxon>Spermatophyta</taxon>
        <taxon>Magnoliopsida</taxon>
        <taxon>eudicotyledons</taxon>
        <taxon>Gunneridae</taxon>
        <taxon>Pentapetalae</taxon>
        <taxon>Caryophyllales</taxon>
        <taxon>Caryophyllaceae</taxon>
        <taxon>Caryophylleae</taxon>
        <taxon>Saponaria</taxon>
    </lineage>
</organism>
<comment type="caution">
    <text evidence="2">The sequence shown here is derived from an EMBL/GenBank/DDBJ whole genome shotgun (WGS) entry which is preliminary data.</text>
</comment>
<dbReference type="PROSITE" id="PS50181">
    <property type="entry name" value="FBOX"/>
    <property type="match status" value="1"/>
</dbReference>
<accession>A0AAW1M6W4</accession>
<dbReference type="CDD" id="cd22157">
    <property type="entry name" value="F-box_AtFBW1-like"/>
    <property type="match status" value="1"/>
</dbReference>
<name>A0AAW1M6W4_SAPOF</name>
<dbReference type="SMART" id="SM00256">
    <property type="entry name" value="FBOX"/>
    <property type="match status" value="1"/>
</dbReference>
<dbReference type="EMBL" id="JBDFQZ010000003">
    <property type="protein sequence ID" value="KAK9741598.1"/>
    <property type="molecule type" value="Genomic_DNA"/>
</dbReference>
<evidence type="ECO:0000313" key="3">
    <source>
        <dbReference type="Proteomes" id="UP001443914"/>
    </source>
</evidence>
<dbReference type="InterPro" id="IPR001810">
    <property type="entry name" value="F-box_dom"/>
</dbReference>
<dbReference type="Pfam" id="PF08268">
    <property type="entry name" value="FBA_3"/>
    <property type="match status" value="1"/>
</dbReference>
<dbReference type="Gene3D" id="1.20.1280.50">
    <property type="match status" value="1"/>
</dbReference>
<dbReference type="SUPFAM" id="SSF81383">
    <property type="entry name" value="F-box domain"/>
    <property type="match status" value="1"/>
</dbReference>
<keyword evidence="3" id="KW-1185">Reference proteome</keyword>
<dbReference type="Proteomes" id="UP001443914">
    <property type="component" value="Unassembled WGS sequence"/>
</dbReference>
<dbReference type="PANTHER" id="PTHR31672">
    <property type="entry name" value="BNACNNG10540D PROTEIN"/>
    <property type="match status" value="1"/>
</dbReference>
<dbReference type="AlphaFoldDB" id="A0AAW1M6W4"/>
<evidence type="ECO:0000259" key="1">
    <source>
        <dbReference type="PROSITE" id="PS50181"/>
    </source>
</evidence>
<protein>
    <recommendedName>
        <fullName evidence="1">F-box domain-containing protein</fullName>
    </recommendedName>
</protein>
<dbReference type="NCBIfam" id="TIGR01640">
    <property type="entry name" value="F_box_assoc_1"/>
    <property type="match status" value="1"/>
</dbReference>
<feature type="domain" description="F-box" evidence="1">
    <location>
        <begin position="1"/>
        <end position="45"/>
    </location>
</feature>
<gene>
    <name evidence="2" type="ORF">RND81_03G116300</name>
</gene>
<proteinExistence type="predicted"/>
<dbReference type="InterPro" id="IPR036047">
    <property type="entry name" value="F-box-like_dom_sf"/>
</dbReference>
<reference evidence="2" key="1">
    <citation type="submission" date="2024-03" db="EMBL/GenBank/DDBJ databases">
        <title>WGS assembly of Saponaria officinalis var. Norfolk2.</title>
        <authorList>
            <person name="Jenkins J."/>
            <person name="Shu S."/>
            <person name="Grimwood J."/>
            <person name="Barry K."/>
            <person name="Goodstein D."/>
            <person name="Schmutz J."/>
            <person name="Leebens-Mack J."/>
            <person name="Osbourn A."/>
        </authorList>
    </citation>
    <scope>NUCLEOTIDE SEQUENCE [LARGE SCALE GENOMIC DNA]</scope>
    <source>
        <strain evidence="2">JIC</strain>
    </source>
</reference>
<dbReference type="InterPro" id="IPR013187">
    <property type="entry name" value="F-box-assoc_dom_typ3"/>
</dbReference>
<dbReference type="PANTHER" id="PTHR31672:SF13">
    <property type="entry name" value="F-BOX PROTEIN CPR30-LIKE"/>
    <property type="match status" value="1"/>
</dbReference>
<dbReference type="InterPro" id="IPR017451">
    <property type="entry name" value="F-box-assoc_interact_dom"/>
</dbReference>
<sequence>MKTIPQELLVNILSRLPAKSVGRCRCVWKPWQTLLSEVDFIKAHLDQTKEFVDNGLLMLISSQSNTMYSASISHNSFNDITALATELGFVVSSEFWTEGMKDDTNKRLLVNPTTKNVQELPVSPYALDPHASFTMYGVGYDHVSDDYKVVTLSYYDTDNEHEPDCTEMFVNVYSVRTGTWKRGESSPYDHAVGHLTAGVFVGECIHWLASRTSDYSSAIVGFDLTEEKFHEVPAPSSIDDDNFVLNRLVVLGGCLTIFPLRPKKETDIWMMKEYGVKESWTKFSIVDNNVSEFRPLVFMAGQREVVMVKDEETVVEKLVMYDLDSATFKDITIHGIDEFHVGGSLAETLVSPYHNHNHETQRE</sequence>